<protein>
    <submittedName>
        <fullName evidence="2">Excinuclease ATPase subunit</fullName>
    </submittedName>
</protein>
<feature type="signal peptide" evidence="1">
    <location>
        <begin position="1"/>
        <end position="20"/>
    </location>
</feature>
<keyword evidence="3" id="KW-1185">Reference proteome</keyword>
<dbReference type="Proteomes" id="UP001172778">
    <property type="component" value="Unassembled WGS sequence"/>
</dbReference>
<comment type="caution">
    <text evidence="2">The sequence shown here is derived from an EMBL/GenBank/DDBJ whole genome shotgun (WGS) entry which is preliminary data.</text>
</comment>
<gene>
    <name evidence="2" type="ORF">PZA18_12720</name>
</gene>
<organism evidence="2 3">
    <name type="scientific">Parachitinimonas caeni</name>
    <dbReference type="NCBI Taxonomy" id="3031301"/>
    <lineage>
        <taxon>Bacteria</taxon>
        <taxon>Pseudomonadati</taxon>
        <taxon>Pseudomonadota</taxon>
        <taxon>Betaproteobacteria</taxon>
        <taxon>Neisseriales</taxon>
        <taxon>Chitinibacteraceae</taxon>
        <taxon>Parachitinimonas</taxon>
    </lineage>
</organism>
<reference evidence="2" key="1">
    <citation type="submission" date="2023-03" db="EMBL/GenBank/DDBJ databases">
        <title>Chitinimonas shenzhenensis gen. nov., sp. nov., a novel member of family Burkholderiaceae isolated from activated sludge collected in Shen Zhen, China.</title>
        <authorList>
            <person name="Wang X."/>
        </authorList>
    </citation>
    <scope>NUCLEOTIDE SEQUENCE</scope>
    <source>
        <strain evidence="2">DQS-5</strain>
    </source>
</reference>
<evidence type="ECO:0000256" key="1">
    <source>
        <dbReference type="SAM" id="SignalP"/>
    </source>
</evidence>
<dbReference type="EMBL" id="JARRAF010000013">
    <property type="protein sequence ID" value="MDK2124910.1"/>
    <property type="molecule type" value="Genomic_DNA"/>
</dbReference>
<evidence type="ECO:0000313" key="3">
    <source>
        <dbReference type="Proteomes" id="UP001172778"/>
    </source>
</evidence>
<keyword evidence="1" id="KW-0732">Signal</keyword>
<name>A0ABT7DXZ1_9NEIS</name>
<feature type="chain" id="PRO_5045289809" evidence="1">
    <location>
        <begin position="21"/>
        <end position="145"/>
    </location>
</feature>
<dbReference type="RefSeq" id="WP_284101222.1">
    <property type="nucleotide sequence ID" value="NZ_JARRAF010000013.1"/>
</dbReference>
<evidence type="ECO:0000313" key="2">
    <source>
        <dbReference type="EMBL" id="MDK2124910.1"/>
    </source>
</evidence>
<proteinExistence type="predicted"/>
<sequence>MKKLLVLSLISLGLSAPALARDTVLDIPLEDVLSMPEAKDQLDGSVKFFLSGAKTPKIIKKFGSDTSNKKTNGVGKSDEFGCKWAALSALAAFQQSAKREGANAVIDMVSYYRKEETKDPKTFRCHAGSFVVGVTLKGTYAKIAD</sequence>
<accession>A0ABT7DXZ1</accession>